<proteinExistence type="predicted"/>
<name>A0ACB7TCM6_HYAAI</name>
<dbReference type="Proteomes" id="UP000821845">
    <property type="component" value="Chromosome 1"/>
</dbReference>
<sequence length="166" mass="18557">MRQQMVSVVPNMQRRRSLGLVHWLNTENSLMSWAPAVRVYLPAYRDLVNTLRSSIATLDVLEISTDIAELAITRGACCTVIPTRRPGPRPHATLLLGHARDAGDNERTRLQRQRADCLREYDARLVSSCRGLSVGQPDVTATDTVEPSLRSEHPEASPGRPQLRHD</sequence>
<evidence type="ECO:0000313" key="2">
    <source>
        <dbReference type="Proteomes" id="UP000821845"/>
    </source>
</evidence>
<organism evidence="1 2">
    <name type="scientific">Hyalomma asiaticum</name>
    <name type="common">Tick</name>
    <dbReference type="NCBI Taxonomy" id="266040"/>
    <lineage>
        <taxon>Eukaryota</taxon>
        <taxon>Metazoa</taxon>
        <taxon>Ecdysozoa</taxon>
        <taxon>Arthropoda</taxon>
        <taxon>Chelicerata</taxon>
        <taxon>Arachnida</taxon>
        <taxon>Acari</taxon>
        <taxon>Parasitiformes</taxon>
        <taxon>Ixodida</taxon>
        <taxon>Ixodoidea</taxon>
        <taxon>Ixodidae</taxon>
        <taxon>Hyalomminae</taxon>
        <taxon>Hyalomma</taxon>
    </lineage>
</organism>
<reference evidence="1" key="1">
    <citation type="submission" date="2020-05" db="EMBL/GenBank/DDBJ databases">
        <title>Large-scale comparative analyses of tick genomes elucidate their genetic diversity and vector capacities.</title>
        <authorList>
            <person name="Jia N."/>
            <person name="Wang J."/>
            <person name="Shi W."/>
            <person name="Du L."/>
            <person name="Sun Y."/>
            <person name="Zhan W."/>
            <person name="Jiang J."/>
            <person name="Wang Q."/>
            <person name="Zhang B."/>
            <person name="Ji P."/>
            <person name="Sakyi L.B."/>
            <person name="Cui X."/>
            <person name="Yuan T."/>
            <person name="Jiang B."/>
            <person name="Yang W."/>
            <person name="Lam T.T.-Y."/>
            <person name="Chang Q."/>
            <person name="Ding S."/>
            <person name="Wang X."/>
            <person name="Zhu J."/>
            <person name="Ruan X."/>
            <person name="Zhao L."/>
            <person name="Wei J."/>
            <person name="Que T."/>
            <person name="Du C."/>
            <person name="Cheng J."/>
            <person name="Dai P."/>
            <person name="Han X."/>
            <person name="Huang E."/>
            <person name="Gao Y."/>
            <person name="Liu J."/>
            <person name="Shao H."/>
            <person name="Ye R."/>
            <person name="Li L."/>
            <person name="Wei W."/>
            <person name="Wang X."/>
            <person name="Wang C."/>
            <person name="Yang T."/>
            <person name="Huo Q."/>
            <person name="Li W."/>
            <person name="Guo W."/>
            <person name="Chen H."/>
            <person name="Zhou L."/>
            <person name="Ni X."/>
            <person name="Tian J."/>
            <person name="Zhou Y."/>
            <person name="Sheng Y."/>
            <person name="Liu T."/>
            <person name="Pan Y."/>
            <person name="Xia L."/>
            <person name="Li J."/>
            <person name="Zhao F."/>
            <person name="Cao W."/>
        </authorList>
    </citation>
    <scope>NUCLEOTIDE SEQUENCE</scope>
    <source>
        <strain evidence="1">Hyas-2018</strain>
    </source>
</reference>
<gene>
    <name evidence="1" type="ORF">HPB50_007706</name>
</gene>
<dbReference type="EMBL" id="CM023481">
    <property type="protein sequence ID" value="KAH6945272.1"/>
    <property type="molecule type" value="Genomic_DNA"/>
</dbReference>
<keyword evidence="2" id="KW-1185">Reference proteome</keyword>
<comment type="caution">
    <text evidence="1">The sequence shown here is derived from an EMBL/GenBank/DDBJ whole genome shotgun (WGS) entry which is preliminary data.</text>
</comment>
<evidence type="ECO:0000313" key="1">
    <source>
        <dbReference type="EMBL" id="KAH6945272.1"/>
    </source>
</evidence>
<accession>A0ACB7TCM6</accession>
<protein>
    <submittedName>
        <fullName evidence="1">Uncharacterized protein</fullName>
    </submittedName>
</protein>